<dbReference type="InterPro" id="IPR015865">
    <property type="entry name" value="Riboflavin_kinase_bac/euk"/>
</dbReference>
<evidence type="ECO:0000256" key="14">
    <source>
        <dbReference type="PIRNR" id="PIRNR004491"/>
    </source>
</evidence>
<evidence type="ECO:0000256" key="11">
    <source>
        <dbReference type="ARBA" id="ARBA00023268"/>
    </source>
</evidence>
<dbReference type="SUPFAM" id="SSF52374">
    <property type="entry name" value="Nucleotidylyl transferase"/>
    <property type="match status" value="1"/>
</dbReference>
<dbReference type="PIRSF" id="PIRSF004491">
    <property type="entry name" value="FAD_Synth"/>
    <property type="match status" value="1"/>
</dbReference>
<evidence type="ECO:0000256" key="3">
    <source>
        <dbReference type="ARBA" id="ARBA00022630"/>
    </source>
</evidence>
<dbReference type="EMBL" id="CP017703">
    <property type="protein sequence ID" value="ASS91515.1"/>
    <property type="molecule type" value="Genomic_DNA"/>
</dbReference>
<name>A0A165YZU1_9BACI</name>
<dbReference type="InterPro" id="IPR002606">
    <property type="entry name" value="Riboflavin_kinase_bac"/>
</dbReference>
<feature type="domain" description="Riboflavin kinase" evidence="15">
    <location>
        <begin position="185"/>
        <end position="312"/>
    </location>
</feature>
<evidence type="ECO:0000313" key="19">
    <source>
        <dbReference type="Proteomes" id="UP000214606"/>
    </source>
</evidence>
<keyword evidence="9 14" id="KW-0274">FAD</keyword>
<dbReference type="GO" id="GO:0009231">
    <property type="term" value="P:riboflavin biosynthetic process"/>
    <property type="evidence" value="ECO:0007669"/>
    <property type="project" value="InterPro"/>
</dbReference>
<comment type="similarity">
    <text evidence="14">Belongs to the ribF family.</text>
</comment>
<dbReference type="GO" id="GO:0005524">
    <property type="term" value="F:ATP binding"/>
    <property type="evidence" value="ECO:0007669"/>
    <property type="project" value="UniProtKB-UniRule"/>
</dbReference>
<dbReference type="Pfam" id="PF01687">
    <property type="entry name" value="Flavokinase"/>
    <property type="match status" value="1"/>
</dbReference>
<dbReference type="GO" id="GO:0008531">
    <property type="term" value="F:riboflavin kinase activity"/>
    <property type="evidence" value="ECO:0007669"/>
    <property type="project" value="UniProtKB-UniRule"/>
</dbReference>
<keyword evidence="5 14" id="KW-0808">Transferase</keyword>
<dbReference type="Gene3D" id="3.40.50.620">
    <property type="entry name" value="HUPs"/>
    <property type="match status" value="1"/>
</dbReference>
<dbReference type="CDD" id="cd02064">
    <property type="entry name" value="FAD_synthetase_N"/>
    <property type="match status" value="1"/>
</dbReference>
<protein>
    <recommendedName>
        <fullName evidence="14">Riboflavin biosynthesis protein</fullName>
    </recommendedName>
    <domain>
        <recommendedName>
            <fullName evidence="14">Riboflavin kinase</fullName>
            <ecNumber evidence="14">2.7.1.26</ecNumber>
        </recommendedName>
        <alternativeName>
            <fullName evidence="14">Flavokinase</fullName>
        </alternativeName>
    </domain>
    <domain>
        <recommendedName>
            <fullName evidence="14">FMN adenylyltransferase</fullName>
            <ecNumber evidence="14">2.7.7.2</ecNumber>
        </recommendedName>
        <alternativeName>
            <fullName evidence="14">FAD pyrophosphorylase</fullName>
        </alternativeName>
        <alternativeName>
            <fullName evidence="14">FAD synthase</fullName>
        </alternativeName>
    </domain>
</protein>
<dbReference type="Gene3D" id="2.40.30.30">
    <property type="entry name" value="Riboflavin kinase-like"/>
    <property type="match status" value="1"/>
</dbReference>
<dbReference type="NCBIfam" id="NF004162">
    <property type="entry name" value="PRK05627.1-5"/>
    <property type="match status" value="1"/>
</dbReference>
<dbReference type="NCBIfam" id="TIGR00125">
    <property type="entry name" value="cyt_tran_rel"/>
    <property type="match status" value="1"/>
</dbReference>
<comment type="catalytic activity">
    <reaction evidence="12 14">
        <text>riboflavin + ATP = FMN + ADP + H(+)</text>
        <dbReference type="Rhea" id="RHEA:14357"/>
        <dbReference type="ChEBI" id="CHEBI:15378"/>
        <dbReference type="ChEBI" id="CHEBI:30616"/>
        <dbReference type="ChEBI" id="CHEBI:57986"/>
        <dbReference type="ChEBI" id="CHEBI:58210"/>
        <dbReference type="ChEBI" id="CHEBI:456216"/>
        <dbReference type="EC" id="2.7.1.26"/>
    </reaction>
</comment>
<organism evidence="17 18">
    <name type="scientific">Aeribacillus pallidus</name>
    <dbReference type="NCBI Taxonomy" id="33936"/>
    <lineage>
        <taxon>Bacteria</taxon>
        <taxon>Bacillati</taxon>
        <taxon>Bacillota</taxon>
        <taxon>Bacilli</taxon>
        <taxon>Bacillales</taxon>
        <taxon>Bacillaceae</taxon>
        <taxon>Aeribacillus</taxon>
    </lineage>
</organism>
<keyword evidence="11" id="KW-0511">Multifunctional enzyme</keyword>
<dbReference type="EC" id="2.7.7.2" evidence="14"/>
<keyword evidence="6 14" id="KW-0548">Nucleotidyltransferase</keyword>
<evidence type="ECO:0000256" key="13">
    <source>
        <dbReference type="ARBA" id="ARBA00049494"/>
    </source>
</evidence>
<keyword evidence="7 14" id="KW-0547">Nucleotide-binding</keyword>
<dbReference type="InterPro" id="IPR015864">
    <property type="entry name" value="FAD_synthase"/>
</dbReference>
<evidence type="ECO:0000259" key="15">
    <source>
        <dbReference type="SMART" id="SM00904"/>
    </source>
</evidence>
<dbReference type="NCBIfam" id="NF004161">
    <property type="entry name" value="PRK05627.1-4"/>
    <property type="match status" value="1"/>
</dbReference>
<dbReference type="AlphaFoldDB" id="A0A165YZU1"/>
<evidence type="ECO:0000256" key="1">
    <source>
        <dbReference type="ARBA" id="ARBA00004726"/>
    </source>
</evidence>
<reference evidence="16 19" key="2">
    <citation type="submission" date="2016-10" db="EMBL/GenBank/DDBJ databases">
        <title>The whole genome sequencing and assembly of Aeribacillus pallidus KCTC3564 strain.</title>
        <authorList>
            <person name="Lee Y.-J."/>
            <person name="Park M.-K."/>
            <person name="Yi H."/>
            <person name="Bahn Y.-S."/>
            <person name="Kim J.F."/>
            <person name="Lee D.-W."/>
        </authorList>
    </citation>
    <scope>NUCLEOTIDE SEQUENCE [LARGE SCALE GENOMIC DNA]</scope>
    <source>
        <strain evidence="16 19">KCTC3564</strain>
    </source>
</reference>
<evidence type="ECO:0000313" key="18">
    <source>
        <dbReference type="Proteomes" id="UP000076476"/>
    </source>
</evidence>
<sequence length="326" mass="37057">MKMIKITHPHHLAKQNVPKSVMALGFFDGVHKGHQKVIQTAKQKAEELNVECAVMTFDPHPSIVLKKNIQQIEYITPLQEKLKFIEDLGIDRLYLVEFTESFSSLQPQQFVDQYIIGLNAIHVVAGFDFTFGRFGKGTMESLPFYSRGAFTHTTVEKLTDGERKISSSLVRNAIKNGDVSYACSLLGRPHQVSGKVIHGEKRGRTIGFPTANIELSESYITPPTGVYAVKISMNGKEYAGICNIGYKPTFHEKRPDKPSIEVHIFDFHEEIYDIDVTVKWFKRIRSEQKFSGVEELIAQIKRDIKEAKDFFQQLAESDKITAEKNF</sequence>
<keyword evidence="4 14" id="KW-0288">FMN</keyword>
<evidence type="ECO:0000256" key="9">
    <source>
        <dbReference type="ARBA" id="ARBA00022827"/>
    </source>
</evidence>
<dbReference type="EMBL" id="LWBR01000007">
    <property type="protein sequence ID" value="KZN97642.1"/>
    <property type="molecule type" value="Genomic_DNA"/>
</dbReference>
<dbReference type="SUPFAM" id="SSF82114">
    <property type="entry name" value="Riboflavin kinase-like"/>
    <property type="match status" value="1"/>
</dbReference>
<accession>A0A165YZU1</accession>
<dbReference type="GO" id="GO:0006747">
    <property type="term" value="P:FAD biosynthetic process"/>
    <property type="evidence" value="ECO:0007669"/>
    <property type="project" value="UniProtKB-UniRule"/>
</dbReference>
<evidence type="ECO:0000256" key="7">
    <source>
        <dbReference type="ARBA" id="ARBA00022741"/>
    </source>
</evidence>
<evidence type="ECO:0000256" key="6">
    <source>
        <dbReference type="ARBA" id="ARBA00022695"/>
    </source>
</evidence>
<evidence type="ECO:0000256" key="2">
    <source>
        <dbReference type="ARBA" id="ARBA00005201"/>
    </source>
</evidence>
<evidence type="ECO:0000313" key="17">
    <source>
        <dbReference type="EMBL" id="KZN97642.1"/>
    </source>
</evidence>
<dbReference type="KEGG" id="apak:AP3564_15975"/>
<evidence type="ECO:0000313" key="16">
    <source>
        <dbReference type="EMBL" id="ASS91515.1"/>
    </source>
</evidence>
<dbReference type="InterPro" id="IPR023465">
    <property type="entry name" value="Riboflavin_kinase_dom_sf"/>
</dbReference>
<dbReference type="FunFam" id="2.40.30.30:FF:000004">
    <property type="entry name" value="Riboflavin biosynthesis protein"/>
    <property type="match status" value="1"/>
</dbReference>
<dbReference type="Proteomes" id="UP000214606">
    <property type="component" value="Chromosome"/>
</dbReference>
<dbReference type="OrthoDB" id="9803667at2"/>
<dbReference type="UniPathway" id="UPA00276">
    <property type="reaction ID" value="UER00406"/>
</dbReference>
<dbReference type="GO" id="GO:0009398">
    <property type="term" value="P:FMN biosynthetic process"/>
    <property type="evidence" value="ECO:0007669"/>
    <property type="project" value="UniProtKB-UniRule"/>
</dbReference>
<evidence type="ECO:0000256" key="4">
    <source>
        <dbReference type="ARBA" id="ARBA00022643"/>
    </source>
</evidence>
<dbReference type="InterPro" id="IPR023468">
    <property type="entry name" value="Riboflavin_kinase"/>
</dbReference>
<keyword evidence="8 14" id="KW-0418">Kinase</keyword>
<evidence type="ECO:0000256" key="8">
    <source>
        <dbReference type="ARBA" id="ARBA00022777"/>
    </source>
</evidence>
<keyword evidence="3 14" id="KW-0285">Flavoprotein</keyword>
<dbReference type="STRING" id="33936.AZI98_02435"/>
<dbReference type="SMART" id="SM00904">
    <property type="entry name" value="Flavokinase"/>
    <property type="match status" value="1"/>
</dbReference>
<dbReference type="UniPathway" id="UPA00277">
    <property type="reaction ID" value="UER00407"/>
</dbReference>
<dbReference type="FunFam" id="3.40.50.620:FF:000021">
    <property type="entry name" value="Riboflavin biosynthesis protein"/>
    <property type="match status" value="1"/>
</dbReference>
<evidence type="ECO:0000256" key="12">
    <source>
        <dbReference type="ARBA" id="ARBA00047880"/>
    </source>
</evidence>
<evidence type="ECO:0000256" key="10">
    <source>
        <dbReference type="ARBA" id="ARBA00022840"/>
    </source>
</evidence>
<dbReference type="EC" id="2.7.1.26" evidence="14"/>
<comment type="catalytic activity">
    <reaction evidence="13 14">
        <text>FMN + ATP + H(+) = FAD + diphosphate</text>
        <dbReference type="Rhea" id="RHEA:17237"/>
        <dbReference type="ChEBI" id="CHEBI:15378"/>
        <dbReference type="ChEBI" id="CHEBI:30616"/>
        <dbReference type="ChEBI" id="CHEBI:33019"/>
        <dbReference type="ChEBI" id="CHEBI:57692"/>
        <dbReference type="ChEBI" id="CHEBI:58210"/>
        <dbReference type="EC" id="2.7.7.2"/>
    </reaction>
</comment>
<dbReference type="NCBIfam" id="NF004160">
    <property type="entry name" value="PRK05627.1-3"/>
    <property type="match status" value="1"/>
</dbReference>
<evidence type="ECO:0000256" key="5">
    <source>
        <dbReference type="ARBA" id="ARBA00022679"/>
    </source>
</evidence>
<dbReference type="Proteomes" id="UP000076476">
    <property type="component" value="Unassembled WGS sequence"/>
</dbReference>
<dbReference type="InterPro" id="IPR014729">
    <property type="entry name" value="Rossmann-like_a/b/a_fold"/>
</dbReference>
<dbReference type="GO" id="GO:0003919">
    <property type="term" value="F:FMN adenylyltransferase activity"/>
    <property type="evidence" value="ECO:0007669"/>
    <property type="project" value="UniProtKB-UniRule"/>
</dbReference>
<keyword evidence="10 14" id="KW-0067">ATP-binding</keyword>
<reference evidence="17 18" key="1">
    <citation type="submission" date="2016-04" db="EMBL/GenBank/DDBJ databases">
        <title>Draft genome sequence of Aeribacillus pallidus 8m3 from petroleum reservoir.</title>
        <authorList>
            <person name="Poltaraus A.B."/>
            <person name="Nazina T.N."/>
            <person name="Tourova T.P."/>
            <person name="Malakho S.M."/>
            <person name="Korshunova A.V."/>
            <person name="Sokolova D.S."/>
        </authorList>
    </citation>
    <scope>NUCLEOTIDE SEQUENCE [LARGE SCALE GENOMIC DNA]</scope>
    <source>
        <strain evidence="17 18">8m3</strain>
    </source>
</reference>
<dbReference type="PANTHER" id="PTHR22749:SF6">
    <property type="entry name" value="RIBOFLAVIN KINASE"/>
    <property type="match status" value="1"/>
</dbReference>
<gene>
    <name evidence="16" type="ORF">AP3564_15975</name>
    <name evidence="17" type="ORF">AZI98_02435</name>
</gene>
<comment type="pathway">
    <text evidence="2 14">Cofactor biosynthesis; FMN biosynthesis; FMN from riboflavin (ATP route): step 1/1.</text>
</comment>
<dbReference type="InterPro" id="IPR004821">
    <property type="entry name" value="Cyt_trans-like"/>
</dbReference>
<keyword evidence="18" id="KW-1185">Reference proteome</keyword>
<comment type="pathway">
    <text evidence="1 14">Cofactor biosynthesis; FAD biosynthesis; FAD from FMN: step 1/1.</text>
</comment>
<dbReference type="RefSeq" id="WP_063386708.1">
    <property type="nucleotide sequence ID" value="NZ_CP017703.1"/>
</dbReference>
<proteinExistence type="inferred from homology"/>
<dbReference type="PANTHER" id="PTHR22749">
    <property type="entry name" value="RIBOFLAVIN KINASE/FMN ADENYLYLTRANSFERASE"/>
    <property type="match status" value="1"/>
</dbReference>
<dbReference type="Pfam" id="PF06574">
    <property type="entry name" value="FAD_syn"/>
    <property type="match status" value="1"/>
</dbReference>
<dbReference type="NCBIfam" id="TIGR00083">
    <property type="entry name" value="ribF"/>
    <property type="match status" value="1"/>
</dbReference>